<feature type="transmembrane region" description="Helical" evidence="1">
    <location>
        <begin position="246"/>
        <end position="264"/>
    </location>
</feature>
<feature type="transmembrane region" description="Helical" evidence="1">
    <location>
        <begin position="66"/>
        <end position="89"/>
    </location>
</feature>
<keyword evidence="1" id="KW-1133">Transmembrane helix</keyword>
<dbReference type="EMBL" id="PSQG01000022">
    <property type="protein sequence ID" value="RCH42416.1"/>
    <property type="molecule type" value="Genomic_DNA"/>
</dbReference>
<evidence type="ECO:0000313" key="4">
    <source>
        <dbReference type="Proteomes" id="UP000253208"/>
    </source>
</evidence>
<evidence type="ECO:0000259" key="2">
    <source>
        <dbReference type="Pfam" id="PF20047"/>
    </source>
</evidence>
<gene>
    <name evidence="3" type="ORF">C4886_14115</name>
</gene>
<feature type="domain" description="DUF6449" evidence="2">
    <location>
        <begin position="458"/>
        <end position="602"/>
    </location>
</feature>
<dbReference type="InterPro" id="IPR045611">
    <property type="entry name" value="DUF6449"/>
</dbReference>
<keyword evidence="1" id="KW-0472">Membrane</keyword>
<evidence type="ECO:0000256" key="1">
    <source>
        <dbReference type="SAM" id="Phobius"/>
    </source>
</evidence>
<feature type="transmembrane region" description="Helical" evidence="1">
    <location>
        <begin position="311"/>
        <end position="333"/>
    </location>
</feature>
<reference evidence="3 4" key="1">
    <citation type="submission" date="2018-02" db="EMBL/GenBank/DDBJ databases">
        <title>Complete genome sequencing of Faecalibacterium prausnitzii strains isolated from the human gut.</title>
        <authorList>
            <person name="Fitzgerald B.C."/>
            <person name="Shkoporov A.N."/>
            <person name="Ross P.R."/>
            <person name="Hill C."/>
        </authorList>
    </citation>
    <scope>NUCLEOTIDE SEQUENCE [LARGE SCALE GENOMIC DNA]</scope>
    <source>
        <strain evidence="3 4">APC942/31-1</strain>
    </source>
</reference>
<keyword evidence="1" id="KW-0812">Transmembrane</keyword>
<dbReference type="RefSeq" id="WP_114002612.1">
    <property type="nucleotide sequence ID" value="NZ_PSQG01000022.1"/>
</dbReference>
<dbReference type="Pfam" id="PF20047">
    <property type="entry name" value="DUF6449"/>
    <property type="match status" value="1"/>
</dbReference>
<feature type="transmembrane region" description="Helical" evidence="1">
    <location>
        <begin position="345"/>
        <end position="363"/>
    </location>
</feature>
<feature type="transmembrane region" description="Helical" evidence="1">
    <location>
        <begin position="178"/>
        <end position="200"/>
    </location>
</feature>
<comment type="caution">
    <text evidence="3">The sequence shown here is derived from an EMBL/GenBank/DDBJ whole genome shotgun (WGS) entry which is preliminary data.</text>
</comment>
<feature type="transmembrane region" description="Helical" evidence="1">
    <location>
        <begin position="284"/>
        <end position="305"/>
    </location>
</feature>
<accession>A0A367FX55</accession>
<feature type="transmembrane region" description="Helical" evidence="1">
    <location>
        <begin position="20"/>
        <end position="40"/>
    </location>
</feature>
<feature type="transmembrane region" description="Helical" evidence="1">
    <location>
        <begin position="149"/>
        <end position="172"/>
    </location>
</feature>
<dbReference type="AlphaFoldDB" id="A0A367FX55"/>
<name>A0A367FX55_9FIRM</name>
<protein>
    <recommendedName>
        <fullName evidence="2">DUF6449 domain-containing protein</fullName>
    </recommendedName>
</protein>
<evidence type="ECO:0000313" key="3">
    <source>
        <dbReference type="EMBL" id="RCH42416.1"/>
    </source>
</evidence>
<proteinExistence type="predicted"/>
<sequence length="727" mass="82132">MKSKIYSSEYMKSSSKGQRWIPAFAMIAFLLAFPVAELILMGKWNERSYTQSQLAYLYSSLWSSDFLTMGAVVAAVTAFLAAVSGFWYLYSPRKVDFYHSLPVKRSALFLHRVLLAVLYYLVPYVIMEFAAVCIGAARGYYSLSIMEKALILLVLHLLMYLLVYFSTVLVIACTGTMLMGALAWAGLFTYSIVLTVMLQISGHLFFDTWYEGSYGILAAVRDLGSPLMVIVSFIDKYSSGNYGKQLMILLLVLLMMAVLSWMAFCRRRSENTGKALVYTWMEPVLSALITIPSGLGIGLIFYMIPEDSSKTAWWIFGMILGTILVHGILEVIYEMDFHRFFRRKVQLMIFGGVVAICALTMKMDLLGYDSYFPAYDNLQGVVVNVCNLSYTEQLCNVEKKEDGIYKIRYTATSDNSSGLLDQPVVKSKALYNSLKDIKLQNEKEKRSGRRMYVRYINKQGFSVCRSYSVSSAQAQNLMEALYDEQTWKEDRYSFFQLDKQYLKEVTGVFCDGDIHSLFEKNAEKRQALAEALRKDILENGGQTVKDQPCAMLMFDYTGIPSEGYMDEGGMNVPAVQEGESVSTSVLVYPAYKRTLAILEETGYPLSMDELPVEYIDVYYFSSEAAGEDDEAFSDIEPVSDLEETENGYKVRYDKKEQLEALKKCIRPSQLVNGWTIWNADATMEVVLEGQESTGGDSGLYMTFAGEIPDFIKADAKAAHVTEWEVND</sequence>
<feature type="transmembrane region" description="Helical" evidence="1">
    <location>
        <begin position="109"/>
        <end position="137"/>
    </location>
</feature>
<organism evidence="3 4">
    <name type="scientific">Blautia obeum</name>
    <dbReference type="NCBI Taxonomy" id="40520"/>
    <lineage>
        <taxon>Bacteria</taxon>
        <taxon>Bacillati</taxon>
        <taxon>Bacillota</taxon>
        <taxon>Clostridia</taxon>
        <taxon>Lachnospirales</taxon>
        <taxon>Lachnospiraceae</taxon>
        <taxon>Blautia</taxon>
    </lineage>
</organism>
<dbReference type="Proteomes" id="UP000253208">
    <property type="component" value="Unassembled WGS sequence"/>
</dbReference>